<reference evidence="1 2" key="1">
    <citation type="submission" date="2021-06" db="EMBL/GenBank/DDBJ databases">
        <title>50 bacteria genomes isolated from Dapeng, Shenzhen, China.</title>
        <authorList>
            <person name="Zheng W."/>
            <person name="Yu S."/>
            <person name="Huang Y."/>
        </authorList>
    </citation>
    <scope>NUCLEOTIDE SEQUENCE [LARGE SCALE GENOMIC DNA]</scope>
    <source>
        <strain evidence="1 2">DP1N14-2</strain>
    </source>
</reference>
<organism evidence="1 2">
    <name type="scientific">Leisingera daeponensis</name>
    <dbReference type="NCBI Taxonomy" id="405746"/>
    <lineage>
        <taxon>Bacteria</taxon>
        <taxon>Pseudomonadati</taxon>
        <taxon>Pseudomonadota</taxon>
        <taxon>Alphaproteobacteria</taxon>
        <taxon>Rhodobacterales</taxon>
        <taxon>Roseobacteraceae</taxon>
        <taxon>Leisingera</taxon>
    </lineage>
</organism>
<accession>A0ABS7NM05</accession>
<keyword evidence="2" id="KW-1185">Reference proteome</keyword>
<name>A0ABS7NM05_9RHOB</name>
<protein>
    <submittedName>
        <fullName evidence="1">Uncharacterized protein</fullName>
    </submittedName>
</protein>
<evidence type="ECO:0000313" key="2">
    <source>
        <dbReference type="Proteomes" id="UP000766629"/>
    </source>
</evidence>
<dbReference type="Proteomes" id="UP000766629">
    <property type="component" value="Unassembled WGS sequence"/>
</dbReference>
<evidence type="ECO:0000313" key="1">
    <source>
        <dbReference type="EMBL" id="MBY6142234.1"/>
    </source>
</evidence>
<proteinExistence type="predicted"/>
<dbReference type="RefSeq" id="WP_222510148.1">
    <property type="nucleotide sequence ID" value="NZ_JAHVJA010000022.1"/>
</dbReference>
<sequence length="310" mass="33402">MPHIVKAGGSKTNNIRLGNEKEYTMAGGVITMGIIGASVASVTSAASIASQTLSQTRGNLAQGLEIVNGTNYPLRPIAYGNRLGAAIGREGVILKAPDTLAPREIDVVVTDQNGLNDNIGAVIYRSEIFDLLVGWHVYDAVGDIFRFCTAQIFPTGNKTPNGIKDEYIHALNGSTWNADLEEWLNKRIWSGGGYNSTNHYTSNKIGPAYAMPLKGKFSRGIVSYTSEDKELKKDPTIDVKSMYGTGQGAAFSSLSKAGAKTAMIYVSDTPLLLEEASNSYDCDIATSILDAEMEKKIAKEEYKDQDAVEI</sequence>
<gene>
    <name evidence="1" type="ORF">KUV26_22630</name>
</gene>
<comment type="caution">
    <text evidence="1">The sequence shown here is derived from an EMBL/GenBank/DDBJ whole genome shotgun (WGS) entry which is preliminary data.</text>
</comment>
<dbReference type="EMBL" id="JAHVJA010000022">
    <property type="protein sequence ID" value="MBY6142234.1"/>
    <property type="molecule type" value="Genomic_DNA"/>
</dbReference>